<organism evidence="6 7">
    <name type="scientific">Pannus brasiliensis CCIBt3594</name>
    <dbReference type="NCBI Taxonomy" id="1427578"/>
    <lineage>
        <taxon>Bacteria</taxon>
        <taxon>Bacillati</taxon>
        <taxon>Cyanobacteriota</taxon>
        <taxon>Cyanophyceae</taxon>
        <taxon>Oscillatoriophycideae</taxon>
        <taxon>Chroococcales</taxon>
        <taxon>Microcystaceae</taxon>
        <taxon>Pannus</taxon>
    </lineage>
</organism>
<dbReference type="AlphaFoldDB" id="A0AAW9QZH3"/>
<dbReference type="InterPro" id="IPR003722">
    <property type="entry name" value="Cbl_synth_CobH/CbiC"/>
</dbReference>
<sequence length="191" mass="20492">MDLTTARGLALIDRQIGLSPLPPAEYEIARKVILATGDFDYRSLIGFSPRAIVSGAAALAARSPIVVDVEMVKVGILPFLQETFVNPVYCCWDDIPDQDIRSLIRRYPEGIFAIGESLPALTTLIEAIESGDCQPALAIVTPAGWIEAKMAKERVKDSGVSYISIEGGKGSAAVAVAIVNALAELAWQIHR</sequence>
<comment type="pathway">
    <text evidence="1">Cofactor biosynthesis; adenosylcobalamin biosynthesis.</text>
</comment>
<accession>A0AAW9QZH3</accession>
<keyword evidence="7" id="KW-1185">Reference proteome</keyword>
<dbReference type="PANTHER" id="PTHR43588:SF1">
    <property type="entry name" value="COBALT-PRECORRIN-8 METHYLMUTASE"/>
    <property type="match status" value="1"/>
</dbReference>
<protein>
    <submittedName>
        <fullName evidence="6">Precorrin-8X methylmutase</fullName>
        <ecNumber evidence="6">5.4.99.61</ecNumber>
    </submittedName>
</protein>
<dbReference type="Proteomes" id="UP001328733">
    <property type="component" value="Unassembled WGS sequence"/>
</dbReference>
<comment type="caution">
    <text evidence="6">The sequence shown here is derived from an EMBL/GenBank/DDBJ whole genome shotgun (WGS) entry which is preliminary data.</text>
</comment>
<dbReference type="InterPro" id="IPR036588">
    <property type="entry name" value="CobH/CbiC_sf"/>
</dbReference>
<dbReference type="RefSeq" id="WP_332865959.1">
    <property type="nucleotide sequence ID" value="NZ_JBAFSM010000029.1"/>
</dbReference>
<proteinExistence type="inferred from homology"/>
<comment type="similarity">
    <text evidence="2">Belongs to the CobH/CbiC family.</text>
</comment>
<evidence type="ECO:0000313" key="6">
    <source>
        <dbReference type="EMBL" id="MEG3438479.1"/>
    </source>
</evidence>
<dbReference type="GO" id="GO:0016993">
    <property type="term" value="F:precorrin-8X methylmutase activity"/>
    <property type="evidence" value="ECO:0007669"/>
    <property type="project" value="UniProtKB-EC"/>
</dbReference>
<dbReference type="PANTHER" id="PTHR43588">
    <property type="entry name" value="COBALT-PRECORRIN-8 METHYLMUTASE"/>
    <property type="match status" value="1"/>
</dbReference>
<evidence type="ECO:0000256" key="1">
    <source>
        <dbReference type="ARBA" id="ARBA00004953"/>
    </source>
</evidence>
<name>A0AAW9QZH3_9CHRO</name>
<feature type="domain" description="Cobalamin biosynthesis precorrin-8X methylmutase CobH/CbiC" evidence="5">
    <location>
        <begin position="7"/>
        <end position="184"/>
    </location>
</feature>
<dbReference type="EC" id="5.4.99.61" evidence="6"/>
<dbReference type="GO" id="GO:0009236">
    <property type="term" value="P:cobalamin biosynthetic process"/>
    <property type="evidence" value="ECO:0007669"/>
    <property type="project" value="UniProtKB-KW"/>
</dbReference>
<dbReference type="Gene3D" id="3.40.50.10230">
    <property type="entry name" value="Cobalamin biosynthesis CobH/CbiC, precorrin-8X methylmutase"/>
    <property type="match status" value="1"/>
</dbReference>
<evidence type="ECO:0000256" key="4">
    <source>
        <dbReference type="ARBA" id="ARBA00023235"/>
    </source>
</evidence>
<evidence type="ECO:0000256" key="3">
    <source>
        <dbReference type="ARBA" id="ARBA00022573"/>
    </source>
</evidence>
<evidence type="ECO:0000259" key="5">
    <source>
        <dbReference type="Pfam" id="PF02570"/>
    </source>
</evidence>
<evidence type="ECO:0000313" key="7">
    <source>
        <dbReference type="Proteomes" id="UP001328733"/>
    </source>
</evidence>
<gene>
    <name evidence="6" type="ORF">V0288_15210</name>
</gene>
<evidence type="ECO:0000256" key="2">
    <source>
        <dbReference type="ARBA" id="ARBA00009774"/>
    </source>
</evidence>
<keyword evidence="3" id="KW-0169">Cobalamin biosynthesis</keyword>
<dbReference type="SUPFAM" id="SSF63965">
    <property type="entry name" value="Precorrin-8X methylmutase CbiC/CobH"/>
    <property type="match status" value="1"/>
</dbReference>
<dbReference type="EMBL" id="JBAFSM010000029">
    <property type="protein sequence ID" value="MEG3438479.1"/>
    <property type="molecule type" value="Genomic_DNA"/>
</dbReference>
<keyword evidence="4 6" id="KW-0413">Isomerase</keyword>
<reference evidence="6 7" key="1">
    <citation type="submission" date="2024-01" db="EMBL/GenBank/DDBJ databases">
        <title>Genomic insights into the taxonomy and metabolism of the cyanobacterium Pannus brasiliensis CCIBt3594.</title>
        <authorList>
            <person name="Machado M."/>
            <person name="Botero N.B."/>
            <person name="Andreote A.P.D."/>
            <person name="Feitosa A.M.T."/>
            <person name="Popin R."/>
            <person name="Sivonen K."/>
            <person name="Fiore M.F."/>
        </authorList>
    </citation>
    <scope>NUCLEOTIDE SEQUENCE [LARGE SCALE GENOMIC DNA]</scope>
    <source>
        <strain evidence="6 7">CCIBt3594</strain>
    </source>
</reference>
<dbReference type="Pfam" id="PF02570">
    <property type="entry name" value="CbiC"/>
    <property type="match status" value="1"/>
</dbReference>